<dbReference type="PANTHER" id="PTHR38454:SF1">
    <property type="entry name" value="INTEGRAL MEMBRANE PROTEIN"/>
    <property type="match status" value="1"/>
</dbReference>
<dbReference type="PANTHER" id="PTHR38454">
    <property type="entry name" value="INTEGRAL MEMBRANE PROTEIN-RELATED"/>
    <property type="match status" value="1"/>
</dbReference>
<feature type="transmembrane region" description="Helical" evidence="1">
    <location>
        <begin position="414"/>
        <end position="432"/>
    </location>
</feature>
<keyword evidence="1" id="KW-0472">Membrane</keyword>
<name>A0A2Z4Y1U2_SUMC1</name>
<feature type="transmembrane region" description="Helical" evidence="1">
    <location>
        <begin position="384"/>
        <end position="402"/>
    </location>
</feature>
<evidence type="ECO:0000313" key="3">
    <source>
        <dbReference type="Proteomes" id="UP000262583"/>
    </source>
</evidence>
<feature type="transmembrane region" description="Helical" evidence="1">
    <location>
        <begin position="211"/>
        <end position="230"/>
    </location>
</feature>
<reference evidence="2 3" key="1">
    <citation type="submission" date="2018-05" db="EMBL/GenBank/DDBJ databases">
        <title>A metagenomic window into the 2 km-deep terrestrial subsurface aquifer revealed taxonomically and functionally diverse microbial community comprising novel uncultured bacterial lineages.</title>
        <authorList>
            <person name="Kadnikov V.V."/>
            <person name="Mardanov A.V."/>
            <person name="Beletsky A.V."/>
            <person name="Banks D."/>
            <person name="Pimenov N.V."/>
            <person name="Frank Y.A."/>
            <person name="Karnachuk O.V."/>
            <person name="Ravin N.V."/>
        </authorList>
    </citation>
    <scope>NUCLEOTIDE SEQUENCE [LARGE SCALE GENOMIC DNA]</scope>
    <source>
        <strain evidence="2">BY</strain>
    </source>
</reference>
<feature type="transmembrane region" description="Helical" evidence="1">
    <location>
        <begin position="188"/>
        <end position="205"/>
    </location>
</feature>
<dbReference type="KEGG" id="schv:BRCON_0293"/>
<feature type="transmembrane region" description="Helical" evidence="1">
    <location>
        <begin position="342"/>
        <end position="364"/>
    </location>
</feature>
<protein>
    <recommendedName>
        <fullName evidence="4">YfhO family protein</fullName>
    </recommendedName>
</protein>
<feature type="transmembrane region" description="Helical" evidence="1">
    <location>
        <begin position="313"/>
        <end position="335"/>
    </location>
</feature>
<organism evidence="2 3">
    <name type="scientific">Sumerlaea chitinivorans</name>
    <dbReference type="NCBI Taxonomy" id="2250252"/>
    <lineage>
        <taxon>Bacteria</taxon>
        <taxon>Candidatus Sumerlaeota</taxon>
        <taxon>Candidatus Sumerlaeia</taxon>
        <taxon>Candidatus Sumerlaeales</taxon>
        <taxon>Candidatus Sumerlaeaceae</taxon>
        <taxon>Candidatus Sumerlaea</taxon>
    </lineage>
</organism>
<feature type="transmembrane region" description="Helical" evidence="1">
    <location>
        <begin position="28"/>
        <end position="49"/>
    </location>
</feature>
<sequence>MNETISPLKDPTPKVTGSKSYRLPLWGWYWILCLPALLKSLGSGPVFFGRAAGCELTETHLYLQTILGRLIREGLPMWNSWFACGYPMVGDWRLGLFHPATLLHYLLPPYWVINVVLIFSTALAATFMFRLGRVLSLSPFAAWIAGLAYGFSGHLAGYGWLIGEYNYSLSYPFVPLVLSEIVRVVRTLSLRAFCLATLGWGLVLVGGSPPLAVFTLLLAMAFAIGTIAFSRHEAGGGFLGRILLVCFIVVLGAAIALPHLQPAWHLWQQTAIPIPMAAAKDYPFDRLILENLVALICPSFFGDEVNSIYWGRLGYAGALGYAGVGIILLAVFSLFARSRTRLPLAVFFGACVGLLLAADTIPIFAPLARVPGWVQAMRSPARWIFLYVFFMALAAGMGWDVVRSWHPLARRRTGIVLLIGAGLALLLAWLFFGRTGTGGVIWSNFAQKTLRDPFSALPPELVAKVTSNEKFLTASFSIAWDSVVRTLLLAGGVGAILAFGFHASSRPRAATVALAGILFATDTVGFFHSLETISPADDVEFSPVVAEYVQQQTQNDWRVLTPYDPDLCLKPLRIPTQTTWARHTFVYRELFDLIRLQERQPSYYAPGLMISRVTPLTDFMAARVVVTRAGTRFEDTMVSKTLGTQSVDVYLVPTALPRASVARNVRVTSNSAEILFSVASLDYQPTATVYLDPGEETVLPDLECSSPPRARVVKETARGLTVELDEPTSQTALLTLADVYDPWWRAWVENRPAKIYKVNYSFRGVILPPGTKTIHFEYRPPGWPQVPYVSLVILIVTILGLLFPSRELRSNEVFQ</sequence>
<dbReference type="Pfam" id="PF09586">
    <property type="entry name" value="YfhO"/>
    <property type="match status" value="1"/>
</dbReference>
<gene>
    <name evidence="2" type="ORF">BRCON_0293</name>
</gene>
<feature type="transmembrane region" description="Helical" evidence="1">
    <location>
        <begin position="786"/>
        <end position="803"/>
    </location>
</feature>
<dbReference type="AlphaFoldDB" id="A0A2Z4Y1U2"/>
<evidence type="ECO:0000313" key="2">
    <source>
        <dbReference type="EMBL" id="AXA35070.1"/>
    </source>
</evidence>
<feature type="transmembrane region" description="Helical" evidence="1">
    <location>
        <begin position="109"/>
        <end position="128"/>
    </location>
</feature>
<dbReference type="InterPro" id="IPR018580">
    <property type="entry name" value="Uncharacterised_YfhO"/>
</dbReference>
<feature type="transmembrane region" description="Helical" evidence="1">
    <location>
        <begin position="242"/>
        <end position="260"/>
    </location>
</feature>
<evidence type="ECO:0008006" key="4">
    <source>
        <dbReference type="Google" id="ProtNLM"/>
    </source>
</evidence>
<dbReference type="Proteomes" id="UP000262583">
    <property type="component" value="Chromosome"/>
</dbReference>
<accession>A0A2Z4Y1U2</accession>
<proteinExistence type="predicted"/>
<keyword evidence="1" id="KW-0812">Transmembrane</keyword>
<keyword evidence="1" id="KW-1133">Transmembrane helix</keyword>
<feature type="transmembrane region" description="Helical" evidence="1">
    <location>
        <begin position="140"/>
        <end position="159"/>
    </location>
</feature>
<dbReference type="EMBL" id="CP030759">
    <property type="protein sequence ID" value="AXA35070.1"/>
    <property type="molecule type" value="Genomic_DNA"/>
</dbReference>
<evidence type="ECO:0000256" key="1">
    <source>
        <dbReference type="SAM" id="Phobius"/>
    </source>
</evidence>